<dbReference type="PANTHER" id="PTHR23227">
    <property type="entry name" value="BUCENTAUR RELATED"/>
    <property type="match status" value="1"/>
</dbReference>
<dbReference type="EMBL" id="AVOT02156087">
    <property type="protein sequence ID" value="MBW0593693.1"/>
    <property type="molecule type" value="Genomic_DNA"/>
</dbReference>
<dbReference type="PANTHER" id="PTHR23227:SF67">
    <property type="entry name" value="CRANIOFACIAL DEVELOPMENT PROTEIN 2-LIKE"/>
    <property type="match status" value="1"/>
</dbReference>
<comment type="caution">
    <text evidence="2">The sequence shown here is derived from an EMBL/GenBank/DDBJ whole genome shotgun (WGS) entry which is preliminary data.</text>
</comment>
<dbReference type="OrthoDB" id="6619372at2759"/>
<dbReference type="GO" id="GO:0003824">
    <property type="term" value="F:catalytic activity"/>
    <property type="evidence" value="ECO:0007669"/>
    <property type="project" value="InterPro"/>
</dbReference>
<dbReference type="InterPro" id="IPR027124">
    <property type="entry name" value="Swc5/CFDP1/2"/>
</dbReference>
<feature type="non-terminal residue" evidence="2">
    <location>
        <position position="291"/>
    </location>
</feature>
<name>A0A9Q3L5N9_9BASI</name>
<organism evidence="2 3">
    <name type="scientific">Austropuccinia psidii MF-1</name>
    <dbReference type="NCBI Taxonomy" id="1389203"/>
    <lineage>
        <taxon>Eukaryota</taxon>
        <taxon>Fungi</taxon>
        <taxon>Dikarya</taxon>
        <taxon>Basidiomycota</taxon>
        <taxon>Pucciniomycotina</taxon>
        <taxon>Pucciniomycetes</taxon>
        <taxon>Pucciniales</taxon>
        <taxon>Sphaerophragmiaceae</taxon>
        <taxon>Austropuccinia</taxon>
    </lineage>
</organism>
<gene>
    <name evidence="2" type="ORF">O181_133408</name>
</gene>
<feature type="domain" description="Endonuclease/exonuclease/phosphatase" evidence="1">
    <location>
        <begin position="70"/>
        <end position="282"/>
    </location>
</feature>
<sequence length="291" mass="33189">MLLRCGRQGETTTLSSLVLNIKCSQYSMVSTKKTNTSHGNGFIGEAVPGRESYKVLQIVNKRNPYNKIGTWNARTMLQTEKLENVKIEMNRQNIEILGLSETRWGGNGDFTSDQYRIIHSGKQKGKAGVAVVLNSKWTQAVIGQATISDRLVMVKLRSYPNDTIILQVYMPTSNDDIGEVEKVYEDIEELLKLIKQKDNLIIMGDFNAVIGEGSDGKEVGNYGLGKRNDRGDRLLEFCRQHELVNSNTLFNNHKRRRYTWKMPGDLGRYQIDFILVRNRFKNQVKSCKTYP</sequence>
<proteinExistence type="predicted"/>
<keyword evidence="3" id="KW-1185">Reference proteome</keyword>
<dbReference type="InterPro" id="IPR036691">
    <property type="entry name" value="Endo/exonu/phosph_ase_sf"/>
</dbReference>
<dbReference type="Pfam" id="PF03372">
    <property type="entry name" value="Exo_endo_phos"/>
    <property type="match status" value="1"/>
</dbReference>
<dbReference type="Proteomes" id="UP000765509">
    <property type="component" value="Unassembled WGS sequence"/>
</dbReference>
<protein>
    <recommendedName>
        <fullName evidence="1">Endonuclease/exonuclease/phosphatase domain-containing protein</fullName>
    </recommendedName>
</protein>
<evidence type="ECO:0000313" key="2">
    <source>
        <dbReference type="EMBL" id="MBW0593693.1"/>
    </source>
</evidence>
<evidence type="ECO:0000259" key="1">
    <source>
        <dbReference type="Pfam" id="PF03372"/>
    </source>
</evidence>
<dbReference type="CDD" id="cd09076">
    <property type="entry name" value="L1-EN"/>
    <property type="match status" value="1"/>
</dbReference>
<dbReference type="AlphaFoldDB" id="A0A9Q3L5N9"/>
<dbReference type="InterPro" id="IPR005135">
    <property type="entry name" value="Endo/exonuclease/phosphatase"/>
</dbReference>
<evidence type="ECO:0000313" key="3">
    <source>
        <dbReference type="Proteomes" id="UP000765509"/>
    </source>
</evidence>
<reference evidence="2" key="1">
    <citation type="submission" date="2021-03" db="EMBL/GenBank/DDBJ databases">
        <title>Draft genome sequence of rust myrtle Austropuccinia psidii MF-1, a brazilian biotype.</title>
        <authorList>
            <person name="Quecine M.C."/>
            <person name="Pachon D.M.R."/>
            <person name="Bonatelli M.L."/>
            <person name="Correr F.H."/>
            <person name="Franceschini L.M."/>
            <person name="Leite T.F."/>
            <person name="Margarido G.R.A."/>
            <person name="Almeida C.A."/>
            <person name="Ferrarezi J.A."/>
            <person name="Labate C.A."/>
        </authorList>
    </citation>
    <scope>NUCLEOTIDE SEQUENCE</scope>
    <source>
        <strain evidence="2">MF-1</strain>
    </source>
</reference>
<dbReference type="SUPFAM" id="SSF56219">
    <property type="entry name" value="DNase I-like"/>
    <property type="match status" value="1"/>
</dbReference>
<dbReference type="Gene3D" id="3.60.10.10">
    <property type="entry name" value="Endonuclease/exonuclease/phosphatase"/>
    <property type="match status" value="1"/>
</dbReference>
<accession>A0A9Q3L5N9</accession>